<dbReference type="GO" id="GO:0043022">
    <property type="term" value="F:ribosome binding"/>
    <property type="evidence" value="ECO:0007669"/>
    <property type="project" value="InterPro"/>
</dbReference>
<dbReference type="PANTHER" id="PTHR46388">
    <property type="entry name" value="NHL REPEAT-CONTAINING PROTEIN 2"/>
    <property type="match status" value="1"/>
</dbReference>
<dbReference type="Pfam" id="PF01833">
    <property type="entry name" value="TIG"/>
    <property type="match status" value="3"/>
</dbReference>
<sequence>MSLMAENGDTREDLKLPSGHDDADKLAEQIRVAFDEGKEVAVTILCSMVRQGLNKPHPKQFTRTPRPLVSMKRSRLSTRRPPRKSSTANAARVGCPSTPRLSRQRARPSTLPSSGTAAESPPCYHIHALARTRFDRRLRFLSRVLTCVLGLLVGVHATFDVRDCHDKAVVSTVVGAGVSGNRDGRFERSFLSSPAGVSCNASTCVVGDSGNNVVRVIDLGKSEVTNFAGNGTEGSTDGKTSANAELGETQALFKGPTSVALLASGDVLVADTGNKAVRNISNGDVTTVVASLPFAPIELVVDESNGGDMYVLGQSQHGVMKISVSTLAVTTIAGSQTTSGFVDHNTGTSARFTLPRGLALDSLNSKLYVADTGNHAVRMIDLSTGVVTTVLGDGSPALNASTLNKDGVLSTPARFNDPVGIAYNYDSALSSGVLLVSDAGTHQLRKLILNDSTAGNAATVVTVAGSYTGTAGFRDDAVGSAAMFYNPEAVSYIGSATYIVADRSNHAIRKARFEAPVDITFTMHSVANIEKSQESHDLVIEEYGSYSVDGPPYNETTHFSGILTYVGEVHELTMCAYPSVEYFVRFEGAMQATVKDSNNFLYIGYTGSTASDSLSRTFKISGPGCTDSSSPNYNPFATSDDGSCVTGVKLLFTVEAFGVIDHAVYEFEGPGIYVSDSFEPESGEDGHEQTIDFEFVAYPSAIYTAYFYGALNASLTTIEGQSGLGSVGITYWIYNSTQASDEGMKKARVTGPGCVEPSYASYDSNAVESDELNACFLMPSLRVTLNASASAESWYDYGSIIGHADNFTNLYGIALVNSTDQMTMDLQVKPGVYELESYGDVSASVERHELGGAFTTIVAWDGTNSALRYDAYGFSTTTGSERVVFAIPTTFTYIILNGVVGYAGGVLYGDDSKSTALFAEGTVPWLQTITSSLTSVNSTTSLKNTLWYSWNINILGVSPYLMSLTPSGFTFNEPVQLSINYDATAVPSQEGNEDIILFRASSTTITDIIAFTGATFDASTSLSSAPIDVTGMYGVAFRATVRSISPSRAWIDGDVTVTLDGVDFSSLSSVNVATTYQKCRWGETFTIAKTVASSDIRSTLSGSDSTVMGTKINAVSCPSPTVDRAGFTIVEFYDSKNGMMSDTQMVFLLTTAPKIASIVPTEGVLSGGTLVSVYGKYFRSALSASETYDGDSSFFTNGGPVSTSSVFGATASGCVLVSSSFARCESPPSNSVTSVSVRLGTQDYKSTGGYDIYAYVSDFTSGSSTAYTDNSGDSSFTDGGVEVDLSAALGSATKQRTSFHEWRCLFGTTSVAVRRDAYGTLSCISTSLSRGSAVDVKLVGPDGENSTSVGTISAPTIESMYVDSTVTLPGIVKPVETIGVIKREHYPMFWEPLKWVSTAHALVSPPGGSWFGIAQGYGYGTHGDPNCTFTTDAGNVTTRVAVVISSAVVVCETPDVETLTWADLAVTMNDAYSGSPRTSLPVWFEPVSRAPDALEEDQTYAWYNWQFPAWPSTPDGAVLYCYFGDSIEPVSNYTQEVGCIPPHTSAPGFVTVAIDVAGVAPEFYNQMEIVEPLRATSVLPRVLSAHGGSIAYFYGTDLFTESESTRSYCRYAFTSLESTDVYYVSSAMVRCEITASESTDRNSEMKLTIGRDYDLNGIPQREISLSHQNSTIRALFNGFGVRTIVSPTLTRTSPAASTALGGAVFGVTGTSFATETDGSRCVFGSIYVAANVYNTTYADCVTPALVPQRTYAVSFSIVGSASQRLVDVEYSYANGTAISYTPY</sequence>
<feature type="domain" description="IPT/TIG" evidence="3">
    <location>
        <begin position="1687"/>
        <end position="1765"/>
    </location>
</feature>
<dbReference type="InterPro" id="IPR013783">
    <property type="entry name" value="Ig-like_fold"/>
</dbReference>
<dbReference type="SUPFAM" id="SSF101898">
    <property type="entry name" value="NHL repeat"/>
    <property type="match status" value="1"/>
</dbReference>
<dbReference type="Proteomes" id="UP000195557">
    <property type="component" value="Unassembled WGS sequence"/>
</dbReference>
<evidence type="ECO:0000313" key="4">
    <source>
        <dbReference type="EMBL" id="OUS42636.1"/>
    </source>
</evidence>
<dbReference type="GO" id="GO:0003746">
    <property type="term" value="F:translation elongation factor activity"/>
    <property type="evidence" value="ECO:0007669"/>
    <property type="project" value="InterPro"/>
</dbReference>
<protein>
    <recommendedName>
        <fullName evidence="5">IPT/TIG domain-containing protein</fullName>
    </recommendedName>
</protein>
<dbReference type="SUPFAM" id="SSF50249">
    <property type="entry name" value="Nucleic acid-binding proteins"/>
    <property type="match status" value="1"/>
</dbReference>
<feature type="domain" description="IPT/TIG" evidence="3">
    <location>
        <begin position="1040"/>
        <end position="1133"/>
    </location>
</feature>
<dbReference type="Pfam" id="PF01287">
    <property type="entry name" value="eIF-5a"/>
    <property type="match status" value="1"/>
</dbReference>
<name>A0A1Y5HZB7_OSTTA</name>
<dbReference type="EMBL" id="KZ155838">
    <property type="protein sequence ID" value="OUS42636.1"/>
    <property type="molecule type" value="Genomic_DNA"/>
</dbReference>
<feature type="domain" description="IPT/TIG" evidence="3">
    <location>
        <begin position="1153"/>
        <end position="1248"/>
    </location>
</feature>
<reference evidence="4" key="1">
    <citation type="submission" date="2017-04" db="EMBL/GenBank/DDBJ databases">
        <title>Population genomics of picophytoplankton unveils novel chromosome hypervariability.</title>
        <authorList>
            <consortium name="DOE Joint Genome Institute"/>
            <person name="Blanc-Mathieu R."/>
            <person name="Krasovec M."/>
            <person name="Hebrard M."/>
            <person name="Yau S."/>
            <person name="Desgranges E."/>
            <person name="Martin J."/>
            <person name="Schackwitz W."/>
            <person name="Kuo A."/>
            <person name="Salin G."/>
            <person name="Donnadieu C."/>
            <person name="Desdevises Y."/>
            <person name="Sanchez-Ferandin S."/>
            <person name="Moreau H."/>
            <person name="Rivals E."/>
            <person name="Grigoriev I.V."/>
            <person name="Grimsley N."/>
            <person name="Eyre-Walker A."/>
            <person name="Piganeau G."/>
        </authorList>
    </citation>
    <scope>NUCLEOTIDE SEQUENCE [LARGE SCALE GENOMIC DNA]</scope>
    <source>
        <strain evidence="4">RCC 1115</strain>
    </source>
</reference>
<dbReference type="Gene3D" id="2.120.10.30">
    <property type="entry name" value="TolB, C-terminal domain"/>
    <property type="match status" value="3"/>
</dbReference>
<evidence type="ECO:0000259" key="2">
    <source>
        <dbReference type="Pfam" id="PF01287"/>
    </source>
</evidence>
<feature type="compositionally biased region" description="Basic residues" evidence="1">
    <location>
        <begin position="72"/>
        <end position="83"/>
    </location>
</feature>
<dbReference type="InterPro" id="IPR011042">
    <property type="entry name" value="6-blade_b-propeller_TolB-like"/>
</dbReference>
<evidence type="ECO:0000259" key="3">
    <source>
        <dbReference type="Pfam" id="PF01833"/>
    </source>
</evidence>
<dbReference type="Gene3D" id="2.60.40.10">
    <property type="entry name" value="Immunoglobulins"/>
    <property type="match status" value="2"/>
</dbReference>
<dbReference type="InterPro" id="IPR002909">
    <property type="entry name" value="IPT_dom"/>
</dbReference>
<accession>A0A1Y5HZB7</accession>
<organism evidence="4">
    <name type="scientific">Ostreococcus tauri</name>
    <name type="common">Marine green alga</name>
    <dbReference type="NCBI Taxonomy" id="70448"/>
    <lineage>
        <taxon>Eukaryota</taxon>
        <taxon>Viridiplantae</taxon>
        <taxon>Chlorophyta</taxon>
        <taxon>Mamiellophyceae</taxon>
        <taxon>Mamiellales</taxon>
        <taxon>Bathycoccaceae</taxon>
        <taxon>Ostreococcus</taxon>
    </lineage>
</organism>
<dbReference type="PANTHER" id="PTHR46388:SF2">
    <property type="entry name" value="NHL REPEAT-CONTAINING PROTEIN 2"/>
    <property type="match status" value="1"/>
</dbReference>
<dbReference type="InterPro" id="IPR014756">
    <property type="entry name" value="Ig_E-set"/>
</dbReference>
<dbReference type="eggNOG" id="KOG2177">
    <property type="taxonomic scope" value="Eukaryota"/>
</dbReference>
<evidence type="ECO:0000256" key="1">
    <source>
        <dbReference type="SAM" id="MobiDB-lite"/>
    </source>
</evidence>
<evidence type="ECO:0008006" key="5">
    <source>
        <dbReference type="Google" id="ProtNLM"/>
    </source>
</evidence>
<dbReference type="GO" id="GO:0045901">
    <property type="term" value="P:positive regulation of translational elongation"/>
    <property type="evidence" value="ECO:0007669"/>
    <property type="project" value="InterPro"/>
</dbReference>
<feature type="region of interest" description="Disordered" evidence="1">
    <location>
        <begin position="1"/>
        <end position="21"/>
    </location>
</feature>
<feature type="region of interest" description="Disordered" evidence="1">
    <location>
        <begin position="54"/>
        <end position="119"/>
    </location>
</feature>
<dbReference type="InterPro" id="IPR020189">
    <property type="entry name" value="IF5A_C"/>
</dbReference>
<feature type="compositionally biased region" description="Basic and acidic residues" evidence="1">
    <location>
        <begin position="8"/>
        <end position="21"/>
    </location>
</feature>
<dbReference type="InterPro" id="IPR012340">
    <property type="entry name" value="NA-bd_OB-fold"/>
</dbReference>
<dbReference type="SUPFAM" id="SSF81296">
    <property type="entry name" value="E set domains"/>
    <property type="match status" value="1"/>
</dbReference>
<gene>
    <name evidence="4" type="ORF">BE221DRAFT_62452</name>
</gene>
<dbReference type="Gene3D" id="2.40.50.140">
    <property type="entry name" value="Nucleic acid-binding proteins"/>
    <property type="match status" value="1"/>
</dbReference>
<proteinExistence type="predicted"/>
<dbReference type="GO" id="GO:0045905">
    <property type="term" value="P:positive regulation of translational termination"/>
    <property type="evidence" value="ECO:0007669"/>
    <property type="project" value="InterPro"/>
</dbReference>
<feature type="domain" description="Translation initiation factor 5A C-terminal" evidence="2">
    <location>
        <begin position="1"/>
        <end position="48"/>
    </location>
</feature>
<dbReference type="GO" id="GO:0003723">
    <property type="term" value="F:RNA binding"/>
    <property type="evidence" value="ECO:0007669"/>
    <property type="project" value="InterPro"/>
</dbReference>